<dbReference type="RefSeq" id="WP_355713664.1">
    <property type="nucleotide sequence ID" value="NZ_JBEXNP010000002.1"/>
</dbReference>
<evidence type="ECO:0000313" key="3">
    <source>
        <dbReference type="EMBL" id="MFF3340164.1"/>
    </source>
</evidence>
<organism evidence="3 4">
    <name type="scientific">Streptomyces flavidovirens</name>
    <dbReference type="NCBI Taxonomy" id="67298"/>
    <lineage>
        <taxon>Bacteria</taxon>
        <taxon>Bacillati</taxon>
        <taxon>Actinomycetota</taxon>
        <taxon>Actinomycetes</taxon>
        <taxon>Kitasatosporales</taxon>
        <taxon>Streptomycetaceae</taxon>
        <taxon>Streptomyces</taxon>
    </lineage>
</organism>
<keyword evidence="2" id="KW-0472">Membrane</keyword>
<keyword evidence="2" id="KW-0812">Transmembrane</keyword>
<sequence>MVASNIQAFFHPTWLASLWYVPWLLTGALLVAWVACRALDKATTETGAPPQPSSSRGKRDINTEDAA</sequence>
<comment type="caution">
    <text evidence="3">The sequence shown here is derived from an EMBL/GenBank/DDBJ whole genome shotgun (WGS) entry which is preliminary data.</text>
</comment>
<protein>
    <recommendedName>
        <fullName evidence="5">Integral membrane protein</fullName>
    </recommendedName>
</protein>
<accession>A0ABW6RF58</accession>
<keyword evidence="2" id="KW-1133">Transmembrane helix</keyword>
<evidence type="ECO:0000256" key="1">
    <source>
        <dbReference type="SAM" id="MobiDB-lite"/>
    </source>
</evidence>
<reference evidence="3 4" key="1">
    <citation type="submission" date="2024-10" db="EMBL/GenBank/DDBJ databases">
        <title>The Natural Products Discovery Center: Release of the First 8490 Sequenced Strains for Exploring Actinobacteria Biosynthetic Diversity.</title>
        <authorList>
            <person name="Kalkreuter E."/>
            <person name="Kautsar S.A."/>
            <person name="Yang D."/>
            <person name="Bader C.D."/>
            <person name="Teijaro C.N."/>
            <person name="Fluegel L."/>
            <person name="Davis C.M."/>
            <person name="Simpson J.R."/>
            <person name="Lauterbach L."/>
            <person name="Steele A.D."/>
            <person name="Gui C."/>
            <person name="Meng S."/>
            <person name="Li G."/>
            <person name="Viehrig K."/>
            <person name="Ye F."/>
            <person name="Su P."/>
            <person name="Kiefer A.F."/>
            <person name="Nichols A."/>
            <person name="Cepeda A.J."/>
            <person name="Yan W."/>
            <person name="Fan B."/>
            <person name="Jiang Y."/>
            <person name="Adhikari A."/>
            <person name="Zheng C.-J."/>
            <person name="Schuster L."/>
            <person name="Cowan T.M."/>
            <person name="Smanski M.J."/>
            <person name="Chevrette M.G."/>
            <person name="De Carvalho L.P.S."/>
            <person name="Shen B."/>
        </authorList>
    </citation>
    <scope>NUCLEOTIDE SEQUENCE [LARGE SCALE GENOMIC DNA]</scope>
    <source>
        <strain evidence="3 4">NPDC003029</strain>
    </source>
</reference>
<evidence type="ECO:0000256" key="2">
    <source>
        <dbReference type="SAM" id="Phobius"/>
    </source>
</evidence>
<dbReference type="Proteomes" id="UP001601976">
    <property type="component" value="Unassembled WGS sequence"/>
</dbReference>
<feature type="transmembrane region" description="Helical" evidence="2">
    <location>
        <begin position="20"/>
        <end position="39"/>
    </location>
</feature>
<keyword evidence="4" id="KW-1185">Reference proteome</keyword>
<gene>
    <name evidence="3" type="ORF">ACFYWW_15720</name>
</gene>
<proteinExistence type="predicted"/>
<feature type="compositionally biased region" description="Basic and acidic residues" evidence="1">
    <location>
        <begin position="57"/>
        <end position="67"/>
    </location>
</feature>
<feature type="region of interest" description="Disordered" evidence="1">
    <location>
        <begin position="42"/>
        <end position="67"/>
    </location>
</feature>
<evidence type="ECO:0008006" key="5">
    <source>
        <dbReference type="Google" id="ProtNLM"/>
    </source>
</evidence>
<name>A0ABW6RF58_9ACTN</name>
<dbReference type="EMBL" id="JBIAPK010000004">
    <property type="protein sequence ID" value="MFF3340164.1"/>
    <property type="molecule type" value="Genomic_DNA"/>
</dbReference>
<evidence type="ECO:0000313" key="4">
    <source>
        <dbReference type="Proteomes" id="UP001601976"/>
    </source>
</evidence>